<keyword evidence="6 16" id="KW-0285">Flavoprotein</keyword>
<feature type="binding site" evidence="17">
    <location>
        <position position="704"/>
    </location>
    <ligand>
        <name>[4Fe-4S] cluster</name>
        <dbReference type="ChEBI" id="CHEBI:49883"/>
    </ligand>
</feature>
<sequence>MTRSTPLAQSTPDHPAALPQERDTMKLIVIGHGMVGHKLLESLADAGDDRLDVTVLCEEPRAAYDRVHLSEFFSGRTAEDLSLVKAGFFDRGNMLLRLNARATAIDAAHKTVTVSTGETLHYDKLVMATGSVPFVPPVPGHDRKDCFVYRTIEDLEAMQECGARSRTGVVIGGGLLGLECAKALCDLGLQTHVVEFAPRLMAVQIDEAGGRVLRSKIEALGVTVHTQKNTLRIVDGESGTHRLEFADGTHLDTDMIVFSAGIRPRDDLARHSGLTVGARGGIVIDNACVTSDPDIFAIGECALWEGKIFGLVAPGYDMARTVAAQLRGQTAAFTGADMSTKLKLMGVDVASLGDPHATSPGCRSYQYTDERKQVYKKLVVSDCGKYLLGGVMIGDATEYGTLLQMMLNRIELPASPEFLILPQSDGAARPGLGVDALPDTAQICSCNDVSKGQLCQAVADGAVTIGALKSCTQAGTTCGGCVPLVTQVMKAEMKKQGMAVNNHLCEHFPYSRQELFHLVRVGEIHTFADLLDKHGKGLGCDICKPTASSILASCWNDFVLKKEHASLQDSNDYFLGNIQKDGTYSVVPRMTGGEVTPDGLIAVGQVAKKYGLYTKITGGQRVDLFGARVEQLPLIWEELIAAGFETGHAYGKSLRTVKSCVGSTWCRYGVDDSVGMAIQLENRYKGLRSPHKIKFGVSGCTRECAEAQSKDVGIIATEKGWNLYVCGNGGMKPRHAELLAIDLDRDTLIRMIDRFLMFYVRTADRLQRTSTWRDNLEGGLDYLKRVVLDDSLGIANELEADMQRVVDAYECEWKRAVTDPETRRRFRHFVNSDQADSTVMFVEERGQIRPATPSERPPVRLIDIPVVTEAVKELV</sequence>
<keyword evidence="13 16" id="KW-0534">Nitrate assimilation</keyword>
<keyword evidence="12 17" id="KW-0411">Iron-sulfur</keyword>
<dbReference type="Gene3D" id="3.30.413.10">
    <property type="entry name" value="Sulfite Reductase Hemoprotein, domain 1"/>
    <property type="match status" value="1"/>
</dbReference>
<comment type="cofactor">
    <cofactor evidence="14">
        <name>[2Fe-2S] cluster</name>
        <dbReference type="ChEBI" id="CHEBI:190135"/>
    </cofactor>
</comment>
<dbReference type="InterPro" id="IPR036136">
    <property type="entry name" value="Nit/Sulf_reduc_fer-like_dom_sf"/>
</dbReference>
<keyword evidence="4 17" id="KW-0004">4Fe-4S</keyword>
<dbReference type="InterPro" id="IPR017121">
    <property type="entry name" value="Nitrite_Rdtase_lsu"/>
</dbReference>
<evidence type="ECO:0000256" key="12">
    <source>
        <dbReference type="ARBA" id="ARBA00023014"/>
    </source>
</evidence>
<dbReference type="PRINTS" id="PR00411">
    <property type="entry name" value="PNDRDTASEI"/>
</dbReference>
<dbReference type="PANTHER" id="PTHR43809">
    <property type="entry name" value="NITRITE REDUCTASE (NADH) LARGE SUBUNIT"/>
    <property type="match status" value="1"/>
</dbReference>
<dbReference type="Pfam" id="PF03460">
    <property type="entry name" value="NIR_SIR_ferr"/>
    <property type="match status" value="1"/>
</dbReference>
<dbReference type="InterPro" id="IPR041575">
    <property type="entry name" value="Rubredoxin_C"/>
</dbReference>
<evidence type="ECO:0000256" key="5">
    <source>
        <dbReference type="ARBA" id="ARBA00022617"/>
    </source>
</evidence>
<dbReference type="PIRSF" id="PIRSF037149">
    <property type="entry name" value="NirB"/>
    <property type="match status" value="1"/>
</dbReference>
<dbReference type="EC" id="1.7.1.15" evidence="23"/>
<dbReference type="GO" id="GO:0051537">
    <property type="term" value="F:2 iron, 2 sulfur cluster binding"/>
    <property type="evidence" value="ECO:0007669"/>
    <property type="project" value="UniProtKB-KW"/>
</dbReference>
<feature type="domain" description="FAD/NAD(P)-binding" evidence="21">
    <location>
        <begin position="25"/>
        <end position="306"/>
    </location>
</feature>
<evidence type="ECO:0000256" key="11">
    <source>
        <dbReference type="ARBA" id="ARBA00023004"/>
    </source>
</evidence>
<evidence type="ECO:0000256" key="16">
    <source>
        <dbReference type="PIRNR" id="PIRNR037149"/>
    </source>
</evidence>
<dbReference type="FunFam" id="3.30.413.10:FF:000007">
    <property type="entry name" value="Nitrite reductase [NAD(P)H] large subunit"/>
    <property type="match status" value="1"/>
</dbReference>
<dbReference type="InterPro" id="IPR016156">
    <property type="entry name" value="FAD/NAD-linked_Rdtase_dimer_sf"/>
</dbReference>
<dbReference type="FunFam" id="3.50.50.60:FF:000033">
    <property type="entry name" value="Nitrite reductase [NAD(P)H], large subunit"/>
    <property type="match status" value="1"/>
</dbReference>
<dbReference type="InterPro" id="IPR045854">
    <property type="entry name" value="NO2/SO3_Rdtase_4Fe4S_sf"/>
</dbReference>
<dbReference type="PRINTS" id="PR00397">
    <property type="entry name" value="SIROHAEM"/>
</dbReference>
<dbReference type="SUPFAM" id="SSF51905">
    <property type="entry name" value="FAD/NAD(P)-binding domain"/>
    <property type="match status" value="2"/>
</dbReference>
<protein>
    <submittedName>
        <fullName evidence="23">Nitrite reductase (NADH) large subunit</fullName>
        <ecNumber evidence="23">1.7.1.15</ecNumber>
    </submittedName>
</protein>
<feature type="binding site" evidence="17">
    <location>
        <position position="660"/>
    </location>
    <ligand>
        <name>[4Fe-4S] cluster</name>
        <dbReference type="ChEBI" id="CHEBI:49883"/>
    </ligand>
</feature>
<comment type="similarity">
    <text evidence="3">Belongs to the nitrite and sulfite reductase 4Fe-4S domain family.</text>
</comment>
<dbReference type="InterPro" id="IPR007419">
    <property type="entry name" value="BFD-like_2Fe2S-bd_dom"/>
</dbReference>
<evidence type="ECO:0000259" key="18">
    <source>
        <dbReference type="Pfam" id="PF01077"/>
    </source>
</evidence>
<feature type="binding site" description="axial binding residue" evidence="17">
    <location>
        <position position="704"/>
    </location>
    <ligand>
        <name>siroheme</name>
        <dbReference type="ChEBI" id="CHEBI:60052"/>
    </ligand>
    <ligandPart>
        <name>Fe</name>
        <dbReference type="ChEBI" id="CHEBI:18248"/>
    </ligandPart>
</feature>
<dbReference type="SUPFAM" id="SSF55124">
    <property type="entry name" value="Nitrite/Sulfite reductase N-terminal domain-like"/>
    <property type="match status" value="1"/>
</dbReference>
<evidence type="ECO:0000313" key="23">
    <source>
        <dbReference type="EMBL" id="NYE85147.1"/>
    </source>
</evidence>
<evidence type="ECO:0000256" key="2">
    <source>
        <dbReference type="ARBA" id="ARBA00005096"/>
    </source>
</evidence>
<comment type="caution">
    <text evidence="23">The sequence shown here is derived from an EMBL/GenBank/DDBJ whole genome shotgun (WGS) entry which is preliminary data.</text>
</comment>
<dbReference type="GO" id="GO:0050661">
    <property type="term" value="F:NADP binding"/>
    <property type="evidence" value="ECO:0007669"/>
    <property type="project" value="UniProtKB-UniRule"/>
</dbReference>
<feature type="binding site" evidence="17">
    <location>
        <position position="700"/>
    </location>
    <ligand>
        <name>[4Fe-4S] cluster</name>
        <dbReference type="ChEBI" id="CHEBI:49883"/>
    </ligand>
</feature>
<dbReference type="GO" id="GO:0020037">
    <property type="term" value="F:heme binding"/>
    <property type="evidence" value="ECO:0007669"/>
    <property type="project" value="InterPro"/>
</dbReference>
<proteinExistence type="inferred from homology"/>
<evidence type="ECO:0000256" key="7">
    <source>
        <dbReference type="ARBA" id="ARBA00022714"/>
    </source>
</evidence>
<evidence type="ECO:0000256" key="10">
    <source>
        <dbReference type="ARBA" id="ARBA00023002"/>
    </source>
</evidence>
<feature type="domain" description="Nitrite/sulphite reductase 4Fe-4S" evidence="18">
    <location>
        <begin position="651"/>
        <end position="775"/>
    </location>
</feature>
<evidence type="ECO:0000256" key="6">
    <source>
        <dbReference type="ARBA" id="ARBA00022630"/>
    </source>
</evidence>
<dbReference type="EMBL" id="JACBYR010000002">
    <property type="protein sequence ID" value="NYE85147.1"/>
    <property type="molecule type" value="Genomic_DNA"/>
</dbReference>
<dbReference type="InterPro" id="IPR005117">
    <property type="entry name" value="NiRdtase/SiRdtase_haem-b_fer"/>
</dbReference>
<evidence type="ECO:0000256" key="4">
    <source>
        <dbReference type="ARBA" id="ARBA00022485"/>
    </source>
</evidence>
<dbReference type="Pfam" id="PF18267">
    <property type="entry name" value="Rubredoxin_C"/>
    <property type="match status" value="1"/>
</dbReference>
<feature type="domain" description="Nitrite/Sulfite reductase ferredoxin-like" evidence="19">
    <location>
        <begin position="579"/>
        <end position="641"/>
    </location>
</feature>
<evidence type="ECO:0000256" key="3">
    <source>
        <dbReference type="ARBA" id="ARBA00010429"/>
    </source>
</evidence>
<evidence type="ECO:0000259" key="20">
    <source>
        <dbReference type="Pfam" id="PF04324"/>
    </source>
</evidence>
<evidence type="ECO:0000259" key="21">
    <source>
        <dbReference type="Pfam" id="PF07992"/>
    </source>
</evidence>
<dbReference type="InterPro" id="IPR041854">
    <property type="entry name" value="BFD-like_2Fe2S-bd_dom_sf"/>
</dbReference>
<evidence type="ECO:0000259" key="22">
    <source>
        <dbReference type="Pfam" id="PF18267"/>
    </source>
</evidence>
<dbReference type="NCBIfam" id="NF011565">
    <property type="entry name" value="PRK14989.1"/>
    <property type="match status" value="1"/>
</dbReference>
<gene>
    <name evidence="23" type="ORF">FHW18_004454</name>
</gene>
<dbReference type="GO" id="GO:0046872">
    <property type="term" value="F:metal ion binding"/>
    <property type="evidence" value="ECO:0007669"/>
    <property type="project" value="UniProtKB-KW"/>
</dbReference>
<feature type="domain" description="NADH-rubredoxin oxidoreductase C-terminal" evidence="22">
    <location>
        <begin position="339"/>
        <end position="408"/>
    </location>
</feature>
<dbReference type="PRINTS" id="PR00368">
    <property type="entry name" value="FADPNR"/>
</dbReference>
<comment type="cofactor">
    <cofactor evidence="17">
        <name>[4Fe-4S] cluster</name>
        <dbReference type="ChEBI" id="CHEBI:49883"/>
    </cofactor>
    <text evidence="17">Binds 1 [4Fe-4S] cluster per subunit.</text>
</comment>
<evidence type="ECO:0000313" key="24">
    <source>
        <dbReference type="Proteomes" id="UP000542125"/>
    </source>
</evidence>
<dbReference type="GO" id="GO:0051539">
    <property type="term" value="F:4 iron, 4 sulfur cluster binding"/>
    <property type="evidence" value="ECO:0007669"/>
    <property type="project" value="UniProtKB-KW"/>
</dbReference>
<dbReference type="Gene3D" id="1.10.10.1100">
    <property type="entry name" value="BFD-like [2Fe-2S]-binding domain"/>
    <property type="match status" value="1"/>
</dbReference>
<dbReference type="PANTHER" id="PTHR43809:SF1">
    <property type="entry name" value="NITRITE REDUCTASE (NADH) LARGE SUBUNIT"/>
    <property type="match status" value="1"/>
</dbReference>
<keyword evidence="8 17" id="KW-0479">Metal-binding</keyword>
<feature type="domain" description="BFD-like [2Fe-2S]-binding" evidence="20">
    <location>
        <begin position="443"/>
        <end position="490"/>
    </location>
</feature>
<dbReference type="PROSITE" id="PS00365">
    <property type="entry name" value="NIR_SIR"/>
    <property type="match status" value="1"/>
</dbReference>
<comment type="pathway">
    <text evidence="2">Nitrogen metabolism; nitrate reduction (assimilation).</text>
</comment>
<evidence type="ECO:0000256" key="15">
    <source>
        <dbReference type="ARBA" id="ARBA00064211"/>
    </source>
</evidence>
<evidence type="ECO:0000256" key="13">
    <source>
        <dbReference type="ARBA" id="ARBA00023063"/>
    </source>
</evidence>
<comment type="cofactor">
    <cofactor evidence="17">
        <name>siroheme</name>
        <dbReference type="ChEBI" id="CHEBI:60052"/>
    </cofactor>
    <text evidence="17">Binds 1 siroheme per subunit.</text>
</comment>
<accession>A0A7Y9IY32</accession>
<dbReference type="GO" id="GO:0050660">
    <property type="term" value="F:flavin adenine dinucleotide binding"/>
    <property type="evidence" value="ECO:0007669"/>
    <property type="project" value="UniProtKB-UniRule"/>
</dbReference>
<dbReference type="GO" id="GO:0015980">
    <property type="term" value="P:energy derivation by oxidation of organic compounds"/>
    <property type="evidence" value="ECO:0007669"/>
    <property type="project" value="UniProtKB-ARBA"/>
</dbReference>
<dbReference type="SUPFAM" id="SSF56014">
    <property type="entry name" value="Nitrite and sulphite reductase 4Fe-4S domain-like"/>
    <property type="match status" value="1"/>
</dbReference>
<keyword evidence="10 23" id="KW-0560">Oxidoreductase</keyword>
<dbReference type="InterPro" id="IPR006066">
    <property type="entry name" value="NO2/SO3_Rdtase_FeS/sirohaem_BS"/>
</dbReference>
<dbReference type="Pfam" id="PF04324">
    <property type="entry name" value="Fer2_BFD"/>
    <property type="match status" value="1"/>
</dbReference>
<keyword evidence="5 17" id="KW-0349">Heme</keyword>
<dbReference type="InterPro" id="IPR006067">
    <property type="entry name" value="NO2/SO3_Rdtase_4Fe4S_dom"/>
</dbReference>
<dbReference type="CDD" id="cd19944">
    <property type="entry name" value="NirB_Fer2_BFD-like_2"/>
    <property type="match status" value="1"/>
</dbReference>
<dbReference type="InterPro" id="IPR012744">
    <property type="entry name" value="Nitri_red_NirB"/>
</dbReference>
<dbReference type="InterPro" id="IPR036188">
    <property type="entry name" value="FAD/NAD-bd_sf"/>
</dbReference>
<reference evidence="23 24" key="1">
    <citation type="submission" date="2020-07" db="EMBL/GenBank/DDBJ databases">
        <title>Genomic Encyclopedia of Type Strains, Phase IV (KMG-V): Genome sequencing to study the core and pangenomes of soil and plant-associated prokaryotes.</title>
        <authorList>
            <person name="Whitman W."/>
        </authorList>
    </citation>
    <scope>NUCLEOTIDE SEQUENCE [LARGE SCALE GENOMIC DNA]</scope>
    <source>
        <strain evidence="23 24">SAS40</strain>
    </source>
</reference>
<comment type="subunit">
    <text evidence="15">Homodimer which associates with NirD.</text>
</comment>
<dbReference type="AlphaFoldDB" id="A0A7Y9IY32"/>
<dbReference type="InterPro" id="IPR052034">
    <property type="entry name" value="NasD-like"/>
</dbReference>
<evidence type="ECO:0000259" key="19">
    <source>
        <dbReference type="Pfam" id="PF03460"/>
    </source>
</evidence>
<dbReference type="Gene3D" id="3.50.50.60">
    <property type="entry name" value="FAD/NAD(P)-binding domain"/>
    <property type="match status" value="2"/>
</dbReference>
<name>A0A7Y9IY32_9BURK</name>
<comment type="cofactor">
    <cofactor evidence="1 16">
        <name>FAD</name>
        <dbReference type="ChEBI" id="CHEBI:57692"/>
    </cofactor>
</comment>
<dbReference type="Pfam" id="PF07992">
    <property type="entry name" value="Pyr_redox_2"/>
    <property type="match status" value="1"/>
</dbReference>
<keyword evidence="24" id="KW-1185">Reference proteome</keyword>
<evidence type="ECO:0000256" key="14">
    <source>
        <dbReference type="ARBA" id="ARBA00034078"/>
    </source>
</evidence>
<dbReference type="GO" id="GO:0106316">
    <property type="term" value="F:nitrite reductase (NADH) activity"/>
    <property type="evidence" value="ECO:0007669"/>
    <property type="project" value="UniProtKB-EC"/>
</dbReference>
<feature type="binding site" evidence="17">
    <location>
        <position position="666"/>
    </location>
    <ligand>
        <name>[4Fe-4S] cluster</name>
        <dbReference type="ChEBI" id="CHEBI:49883"/>
    </ligand>
</feature>
<keyword evidence="11 17" id="KW-0408">Iron</keyword>
<keyword evidence="7" id="KW-0001">2Fe-2S</keyword>
<dbReference type="UniPathway" id="UPA00653"/>
<keyword evidence="9 16" id="KW-0274">FAD</keyword>
<dbReference type="Proteomes" id="UP000542125">
    <property type="component" value="Unassembled WGS sequence"/>
</dbReference>
<organism evidence="23 24">
    <name type="scientific">Pigmentiphaga litoralis</name>
    <dbReference type="NCBI Taxonomy" id="516702"/>
    <lineage>
        <taxon>Bacteria</taxon>
        <taxon>Pseudomonadati</taxon>
        <taxon>Pseudomonadota</taxon>
        <taxon>Betaproteobacteria</taxon>
        <taxon>Burkholderiales</taxon>
        <taxon>Alcaligenaceae</taxon>
        <taxon>Pigmentiphaga</taxon>
    </lineage>
</organism>
<dbReference type="FunFam" id="1.10.10.1100:FF:000002">
    <property type="entry name" value="Nitrite reductase large subunit"/>
    <property type="match status" value="1"/>
</dbReference>
<dbReference type="GO" id="GO:0042128">
    <property type="term" value="P:nitrate assimilation"/>
    <property type="evidence" value="ECO:0007669"/>
    <property type="project" value="UniProtKB-UniRule"/>
</dbReference>
<dbReference type="InterPro" id="IPR023753">
    <property type="entry name" value="FAD/NAD-binding_dom"/>
</dbReference>
<evidence type="ECO:0000256" key="17">
    <source>
        <dbReference type="PIRSR" id="PIRSR037149-1"/>
    </source>
</evidence>
<dbReference type="Pfam" id="PF01077">
    <property type="entry name" value="NIR_SIR"/>
    <property type="match status" value="1"/>
</dbReference>
<evidence type="ECO:0000256" key="9">
    <source>
        <dbReference type="ARBA" id="ARBA00022827"/>
    </source>
</evidence>
<dbReference type="NCBIfam" id="TIGR02374">
    <property type="entry name" value="nitri_red_nirB"/>
    <property type="match status" value="1"/>
</dbReference>
<evidence type="ECO:0000256" key="1">
    <source>
        <dbReference type="ARBA" id="ARBA00001974"/>
    </source>
</evidence>
<evidence type="ECO:0000256" key="8">
    <source>
        <dbReference type="ARBA" id="ARBA00022723"/>
    </source>
</evidence>
<dbReference type="Gene3D" id="3.30.390.30">
    <property type="match status" value="1"/>
</dbReference>